<dbReference type="PANTHER" id="PTHR37816:SF2">
    <property type="entry name" value="DNA TOPOLOGY MODULATION PROTEIN FLAR-RELATED PROTEIN"/>
    <property type="match status" value="1"/>
</dbReference>
<evidence type="ECO:0000313" key="1">
    <source>
        <dbReference type="EMBL" id="RAW09880.1"/>
    </source>
</evidence>
<dbReference type="EMBL" id="QEVW01000032">
    <property type="protein sequence ID" value="RAW09880.1"/>
    <property type="molecule type" value="Genomic_DNA"/>
</dbReference>
<dbReference type="InterPro" id="IPR052922">
    <property type="entry name" value="Cytidylate_Kinase-2"/>
</dbReference>
<dbReference type="InterPro" id="IPR027417">
    <property type="entry name" value="P-loop_NTPase"/>
</dbReference>
<protein>
    <submittedName>
        <fullName evidence="1">DNA topology modulation protein FlaR</fullName>
    </submittedName>
</protein>
<sequence>MVVEESKIKFRPNKIHIIGSVGSGKSTLARHLSARLNLPYYELDNIVWHRVPRGEDIRNSPETRDTLLQKAVYSNQWIIEGVHYEWVASSFEQADLIVYLNTPVWKRNVRILKRFTVQKLGLEQGNYRQTFTMLWKMYKWSYQHDHKEKALIMTFLQSHQHKLCMVRNEAELTRYLEESTR</sequence>
<accession>A0A329QBU7</accession>
<proteinExistence type="predicted"/>
<dbReference type="Proteomes" id="UP000250642">
    <property type="component" value="Unassembled WGS sequence"/>
</dbReference>
<dbReference type="Pfam" id="PF13238">
    <property type="entry name" value="AAA_18"/>
    <property type="match status" value="1"/>
</dbReference>
<dbReference type="Gene3D" id="3.40.50.300">
    <property type="entry name" value="P-loop containing nucleotide triphosphate hydrolases"/>
    <property type="match status" value="1"/>
</dbReference>
<dbReference type="PANTHER" id="PTHR37816">
    <property type="entry name" value="YALI0E33011P"/>
    <property type="match status" value="1"/>
</dbReference>
<reference evidence="1 2" key="1">
    <citation type="submission" date="2018-04" db="EMBL/GenBank/DDBJ databases">
        <title>Paenibacillus taichungensis Genome sequencing and assembly.</title>
        <authorList>
            <person name="Xu J."/>
            <person name="Rensing C."/>
            <person name="Mazhar H.S."/>
        </authorList>
    </citation>
    <scope>NUCLEOTIDE SEQUENCE [LARGE SCALE GENOMIC DNA]</scope>
    <source>
        <strain evidence="1 2">NC1</strain>
    </source>
</reference>
<comment type="caution">
    <text evidence="1">The sequence shown here is derived from an EMBL/GenBank/DDBJ whole genome shotgun (WGS) entry which is preliminary data.</text>
</comment>
<evidence type="ECO:0000313" key="2">
    <source>
        <dbReference type="Proteomes" id="UP000250642"/>
    </source>
</evidence>
<dbReference type="AlphaFoldDB" id="A0A329QBU7"/>
<organism evidence="1 2">
    <name type="scientific">Paenibacillus taichungensis</name>
    <dbReference type="NCBI Taxonomy" id="484184"/>
    <lineage>
        <taxon>Bacteria</taxon>
        <taxon>Bacillati</taxon>
        <taxon>Bacillota</taxon>
        <taxon>Bacilli</taxon>
        <taxon>Bacillales</taxon>
        <taxon>Paenibacillaceae</taxon>
        <taxon>Paenibacillus</taxon>
    </lineage>
</organism>
<dbReference type="SUPFAM" id="SSF52540">
    <property type="entry name" value="P-loop containing nucleoside triphosphate hydrolases"/>
    <property type="match status" value="1"/>
</dbReference>
<dbReference type="RefSeq" id="WP_113056261.1">
    <property type="nucleotide sequence ID" value="NZ_QEVW01000032.1"/>
</dbReference>
<name>A0A329QBU7_9BACL</name>
<gene>
    <name evidence="1" type="ORF">DC345_30055</name>
</gene>